<evidence type="ECO:0000256" key="2">
    <source>
        <dbReference type="ARBA" id="ARBA00022630"/>
    </source>
</evidence>
<dbReference type="RefSeq" id="WP_046915436.1">
    <property type="nucleotide sequence ID" value="NZ_JADBGF010000001.1"/>
</dbReference>
<evidence type="ECO:0000259" key="5">
    <source>
        <dbReference type="Pfam" id="PF07992"/>
    </source>
</evidence>
<evidence type="ECO:0000313" key="7">
    <source>
        <dbReference type="EMBL" id="MBE1594137.1"/>
    </source>
</evidence>
<dbReference type="GO" id="GO:0005737">
    <property type="term" value="C:cytoplasm"/>
    <property type="evidence" value="ECO:0007669"/>
    <property type="project" value="TreeGrafter"/>
</dbReference>
<evidence type="ECO:0000256" key="4">
    <source>
        <dbReference type="ARBA" id="ARBA00023002"/>
    </source>
</evidence>
<dbReference type="SUPFAM" id="SSF55424">
    <property type="entry name" value="FAD/NAD-linked reductases, dimerisation (C-terminal) domain"/>
    <property type="match status" value="1"/>
</dbReference>
<protein>
    <submittedName>
        <fullName evidence="7">3-phenylpropionate/trans-cinnamate dioxygenase ferredoxin reductase subunit</fullName>
        <ecNumber evidence="7">1.18.1.3</ecNumber>
    </submittedName>
</protein>
<evidence type="ECO:0000259" key="6">
    <source>
        <dbReference type="Pfam" id="PF14759"/>
    </source>
</evidence>
<evidence type="ECO:0000313" key="8">
    <source>
        <dbReference type="Proteomes" id="UP000629287"/>
    </source>
</evidence>
<evidence type="ECO:0000256" key="3">
    <source>
        <dbReference type="ARBA" id="ARBA00022827"/>
    </source>
</evidence>
<dbReference type="GeneID" id="86824949"/>
<comment type="cofactor">
    <cofactor evidence="1">
        <name>FAD</name>
        <dbReference type="ChEBI" id="CHEBI:57692"/>
    </cofactor>
</comment>
<dbReference type="EC" id="1.18.1.3" evidence="7"/>
<dbReference type="OrthoDB" id="1145at2"/>
<dbReference type="InterPro" id="IPR050446">
    <property type="entry name" value="FAD-oxidoreductase/Apoptosis"/>
</dbReference>
<feature type="domain" description="FAD/NAD(P)-binding" evidence="5">
    <location>
        <begin position="13"/>
        <end position="318"/>
    </location>
</feature>
<feature type="domain" description="Reductase C-terminal" evidence="6">
    <location>
        <begin position="337"/>
        <end position="420"/>
    </location>
</feature>
<dbReference type="Gene3D" id="3.50.50.60">
    <property type="entry name" value="FAD/NAD(P)-binding domain"/>
    <property type="match status" value="2"/>
</dbReference>
<keyword evidence="7" id="KW-0223">Dioxygenase</keyword>
<dbReference type="PRINTS" id="PR00411">
    <property type="entry name" value="PNDRDTASEI"/>
</dbReference>
<dbReference type="PANTHER" id="PTHR43557:SF2">
    <property type="entry name" value="RIESKE DOMAIN-CONTAINING PROTEIN-RELATED"/>
    <property type="match status" value="1"/>
</dbReference>
<keyword evidence="2" id="KW-0285">Flavoprotein</keyword>
<dbReference type="EMBL" id="JADBGF010000001">
    <property type="protein sequence ID" value="MBE1594137.1"/>
    <property type="molecule type" value="Genomic_DNA"/>
</dbReference>
<dbReference type="GO" id="GO:0016651">
    <property type="term" value="F:oxidoreductase activity, acting on NAD(P)H"/>
    <property type="evidence" value="ECO:0007669"/>
    <property type="project" value="TreeGrafter"/>
</dbReference>
<dbReference type="Proteomes" id="UP000629287">
    <property type="component" value="Unassembled WGS sequence"/>
</dbReference>
<keyword evidence="4 7" id="KW-0560">Oxidoreductase</keyword>
<dbReference type="PRINTS" id="PR00368">
    <property type="entry name" value="FADPNR"/>
</dbReference>
<reference evidence="7 8" key="1">
    <citation type="submission" date="2020-10" db="EMBL/GenBank/DDBJ databases">
        <title>Sequencing the genomes of 1000 actinobacteria strains.</title>
        <authorList>
            <person name="Klenk H.-P."/>
        </authorList>
    </citation>
    <scope>NUCLEOTIDE SEQUENCE [LARGE SCALE GENOMIC DNA]</scope>
    <source>
        <strain evidence="7 8">DSM 41803</strain>
    </source>
</reference>
<evidence type="ECO:0000256" key="1">
    <source>
        <dbReference type="ARBA" id="ARBA00001974"/>
    </source>
</evidence>
<dbReference type="InterPro" id="IPR028202">
    <property type="entry name" value="Reductase_C"/>
</dbReference>
<dbReference type="Pfam" id="PF14759">
    <property type="entry name" value="Reductase_C"/>
    <property type="match status" value="1"/>
</dbReference>
<keyword evidence="8" id="KW-1185">Reference proteome</keyword>
<dbReference type="InterPro" id="IPR023753">
    <property type="entry name" value="FAD/NAD-binding_dom"/>
</dbReference>
<dbReference type="GO" id="GO:0051213">
    <property type="term" value="F:dioxygenase activity"/>
    <property type="evidence" value="ECO:0007669"/>
    <property type="project" value="UniProtKB-KW"/>
</dbReference>
<dbReference type="InterPro" id="IPR016156">
    <property type="entry name" value="FAD/NAD-linked_Rdtase_dimer_sf"/>
</dbReference>
<dbReference type="GO" id="GO:0008860">
    <property type="term" value="F:ferredoxin-NAD+ reductase activity"/>
    <property type="evidence" value="ECO:0007669"/>
    <property type="project" value="UniProtKB-EC"/>
</dbReference>
<comment type="caution">
    <text evidence="7">The sequence shown here is derived from an EMBL/GenBank/DDBJ whole genome shotgun (WGS) entry which is preliminary data.</text>
</comment>
<gene>
    <name evidence="7" type="ORF">H4687_000266</name>
</gene>
<sequence>MNSTAVAPRDTGVLVVGACQAGIQLACSLREYGYTAPITVVGAERHAPYQRPPLSKTLLHAETSPDAIALRSEAFYADHGIRLVLGERIIRVDRGDGGAGVAYAHSGRSFAFDRLALTVGARPRRLPVPGADLAGVHYLRDADDALALRAALAEGGDVLVIGGGFIGLEVAASARGLGCEVTVALADNRLLERAVGVPTSEFFLDAHIRRGVRVHLGAPPVRLLDDGHGRVRGAELPDGSALSADLVVVGIGAVPRTELAEQLGLTVDNGIVVNEYGLTSDGTTVAAGDCVACPPPVDLPDGPDRVRFESVNTAVEQAKTAAALLADRPVPYWAVPWFWSDQYDLKLQVAGLSTGHDRYVVRGEPDTEKFAVLYYRGGHLVAGDFVNRAADFLAVRSALAAGRTIPPEAATDTTVPLKKLIADNPRQAVA</sequence>
<proteinExistence type="predicted"/>
<dbReference type="PANTHER" id="PTHR43557">
    <property type="entry name" value="APOPTOSIS-INDUCING FACTOR 1"/>
    <property type="match status" value="1"/>
</dbReference>
<dbReference type="InterPro" id="IPR036188">
    <property type="entry name" value="FAD/NAD-bd_sf"/>
</dbReference>
<name>A0A8I0NZL5_9ACTN</name>
<keyword evidence="3" id="KW-0274">FAD</keyword>
<dbReference type="Gene3D" id="3.30.390.30">
    <property type="match status" value="1"/>
</dbReference>
<accession>A0A8I0NZL5</accession>
<organism evidence="7 8">
    <name type="scientific">Streptomyces stelliscabiei</name>
    <dbReference type="NCBI Taxonomy" id="146820"/>
    <lineage>
        <taxon>Bacteria</taxon>
        <taxon>Bacillati</taxon>
        <taxon>Actinomycetota</taxon>
        <taxon>Actinomycetes</taxon>
        <taxon>Kitasatosporales</taxon>
        <taxon>Streptomycetaceae</taxon>
        <taxon>Streptomyces</taxon>
    </lineage>
</organism>
<dbReference type="Pfam" id="PF07992">
    <property type="entry name" value="Pyr_redox_2"/>
    <property type="match status" value="1"/>
</dbReference>
<dbReference type="AlphaFoldDB" id="A0A8I0NZL5"/>
<dbReference type="SUPFAM" id="SSF51905">
    <property type="entry name" value="FAD/NAD(P)-binding domain"/>
    <property type="match status" value="2"/>
</dbReference>